<sequence>MRKLISMWAEEEQMNGKNVFYWHIMSSRALNTISTQVPTSLEELSELGILGENVVKEYGERLIKNINAFVENQHLQKYIDKHRASVAKAKKRPRVAASAASPKKTSNDPIVVDMTTDDEFDNGIDFSAIELPPTAPAATVPAQVNNKHSPKKSAYFQGMAAKKLSKYGNK</sequence>
<dbReference type="Gene3D" id="1.10.150.80">
    <property type="entry name" value="HRDC domain"/>
    <property type="match status" value="1"/>
</dbReference>
<dbReference type="GO" id="GO:0000166">
    <property type="term" value="F:nucleotide binding"/>
    <property type="evidence" value="ECO:0007669"/>
    <property type="project" value="InterPro"/>
</dbReference>
<dbReference type="InterPro" id="IPR010997">
    <property type="entry name" value="HRDC-like_sf"/>
</dbReference>
<feature type="region of interest" description="Disordered" evidence="1">
    <location>
        <begin position="84"/>
        <end position="111"/>
    </location>
</feature>
<protein>
    <recommendedName>
        <fullName evidence="2">HRDC domain-containing protein</fullName>
    </recommendedName>
</protein>
<gene>
    <name evidence="3" type="ORF">LDAN0321_LOCUS307</name>
</gene>
<name>A0A7S2NQH7_9STRA</name>
<evidence type="ECO:0000259" key="2">
    <source>
        <dbReference type="PROSITE" id="PS50967"/>
    </source>
</evidence>
<dbReference type="Pfam" id="PF00570">
    <property type="entry name" value="HRDC"/>
    <property type="match status" value="1"/>
</dbReference>
<dbReference type="InterPro" id="IPR044876">
    <property type="entry name" value="HRDC_dom_sf"/>
</dbReference>
<accession>A0A7S2NQH7</accession>
<evidence type="ECO:0000313" key="3">
    <source>
        <dbReference type="EMBL" id="CAD9554796.1"/>
    </source>
</evidence>
<organism evidence="3">
    <name type="scientific">Leptocylindrus danicus</name>
    <dbReference type="NCBI Taxonomy" id="163516"/>
    <lineage>
        <taxon>Eukaryota</taxon>
        <taxon>Sar</taxon>
        <taxon>Stramenopiles</taxon>
        <taxon>Ochrophyta</taxon>
        <taxon>Bacillariophyta</taxon>
        <taxon>Coscinodiscophyceae</taxon>
        <taxon>Chaetocerotophycidae</taxon>
        <taxon>Leptocylindrales</taxon>
        <taxon>Leptocylindraceae</taxon>
        <taxon>Leptocylindrus</taxon>
    </lineage>
</organism>
<proteinExistence type="predicted"/>
<dbReference type="PROSITE" id="PS50967">
    <property type="entry name" value="HRDC"/>
    <property type="match status" value="1"/>
</dbReference>
<dbReference type="AlphaFoldDB" id="A0A7S2NQH7"/>
<dbReference type="SUPFAM" id="SSF47819">
    <property type="entry name" value="HRDC-like"/>
    <property type="match status" value="1"/>
</dbReference>
<evidence type="ECO:0000256" key="1">
    <source>
        <dbReference type="SAM" id="MobiDB-lite"/>
    </source>
</evidence>
<reference evidence="3" key="1">
    <citation type="submission" date="2021-01" db="EMBL/GenBank/DDBJ databases">
        <authorList>
            <person name="Corre E."/>
            <person name="Pelletier E."/>
            <person name="Niang G."/>
            <person name="Scheremetjew M."/>
            <person name="Finn R."/>
            <person name="Kale V."/>
            <person name="Holt S."/>
            <person name="Cochrane G."/>
            <person name="Meng A."/>
            <person name="Brown T."/>
            <person name="Cohen L."/>
        </authorList>
    </citation>
    <scope>NUCLEOTIDE SEQUENCE</scope>
    <source>
        <strain evidence="3">B650</strain>
    </source>
</reference>
<feature type="compositionally biased region" description="Basic residues" evidence="1">
    <location>
        <begin position="84"/>
        <end position="94"/>
    </location>
</feature>
<feature type="domain" description="HRDC" evidence="2">
    <location>
        <begin position="1"/>
        <end position="76"/>
    </location>
</feature>
<feature type="compositionally biased region" description="Low complexity" evidence="1">
    <location>
        <begin position="95"/>
        <end position="104"/>
    </location>
</feature>
<dbReference type="GO" id="GO:0003676">
    <property type="term" value="F:nucleic acid binding"/>
    <property type="evidence" value="ECO:0007669"/>
    <property type="project" value="InterPro"/>
</dbReference>
<dbReference type="EMBL" id="HBGY01000464">
    <property type="protein sequence ID" value="CAD9554796.1"/>
    <property type="molecule type" value="Transcribed_RNA"/>
</dbReference>
<dbReference type="InterPro" id="IPR002121">
    <property type="entry name" value="HRDC_dom"/>
</dbReference>